<comment type="caution">
    <text evidence="5">The sequence shown here is derived from an EMBL/GenBank/DDBJ whole genome shotgun (WGS) entry which is preliminary data.</text>
</comment>
<accession>A0ABW5HAT6</accession>
<evidence type="ECO:0000256" key="4">
    <source>
        <dbReference type="RuleBase" id="RU368020"/>
    </source>
</evidence>
<evidence type="ECO:0000313" key="6">
    <source>
        <dbReference type="Proteomes" id="UP001597483"/>
    </source>
</evidence>
<evidence type="ECO:0000256" key="3">
    <source>
        <dbReference type="ARBA" id="ARBA00023014"/>
    </source>
</evidence>
<dbReference type="InterPro" id="IPR001080">
    <property type="entry name" value="3Fe4S_ferredoxin"/>
</dbReference>
<dbReference type="Gene3D" id="3.30.70.20">
    <property type="match status" value="1"/>
</dbReference>
<keyword evidence="2 4" id="KW-0408">Iron</keyword>
<keyword evidence="4" id="KW-0249">Electron transport</keyword>
<dbReference type="SUPFAM" id="SSF54862">
    <property type="entry name" value="4Fe-4S ferredoxins"/>
    <property type="match status" value="1"/>
</dbReference>
<gene>
    <name evidence="5" type="ORF">ACFSVL_21085</name>
</gene>
<dbReference type="Pfam" id="PF13370">
    <property type="entry name" value="Fer4_13"/>
    <property type="match status" value="1"/>
</dbReference>
<evidence type="ECO:0000256" key="2">
    <source>
        <dbReference type="ARBA" id="ARBA00023004"/>
    </source>
</evidence>
<evidence type="ECO:0000256" key="1">
    <source>
        <dbReference type="ARBA" id="ARBA00022723"/>
    </source>
</evidence>
<dbReference type="PRINTS" id="PR00352">
    <property type="entry name" value="3FE4SFRDOXIN"/>
</dbReference>
<dbReference type="RefSeq" id="WP_378306652.1">
    <property type="nucleotide sequence ID" value="NZ_JBHUKS010000015.1"/>
</dbReference>
<reference evidence="6" key="1">
    <citation type="journal article" date="2019" name="Int. J. Syst. Evol. Microbiol.">
        <title>The Global Catalogue of Microorganisms (GCM) 10K type strain sequencing project: providing services to taxonomists for standard genome sequencing and annotation.</title>
        <authorList>
            <consortium name="The Broad Institute Genomics Platform"/>
            <consortium name="The Broad Institute Genome Sequencing Center for Infectious Disease"/>
            <person name="Wu L."/>
            <person name="Ma J."/>
        </authorList>
    </citation>
    <scope>NUCLEOTIDE SEQUENCE [LARGE SCALE GENOMIC DNA]</scope>
    <source>
        <strain evidence="6">CGMCC 4.7641</strain>
    </source>
</reference>
<evidence type="ECO:0000313" key="5">
    <source>
        <dbReference type="EMBL" id="MFD2469894.1"/>
    </source>
</evidence>
<proteinExistence type="predicted"/>
<keyword evidence="6" id="KW-1185">Reference proteome</keyword>
<keyword evidence="1 4" id="KW-0479">Metal-binding</keyword>
<protein>
    <recommendedName>
        <fullName evidence="4">Ferredoxin</fullName>
    </recommendedName>
</protein>
<dbReference type="EMBL" id="JBHUKS010000015">
    <property type="protein sequence ID" value="MFD2469894.1"/>
    <property type="molecule type" value="Genomic_DNA"/>
</dbReference>
<sequence>MEDADVGSRASVYAGGVVTVSWSVEVDGGVCIGSGMCASLMPEVFVLEGATARPVVGSVEADETVLDAADSCPAMAILVRDGVEVVGPRP</sequence>
<comment type="function">
    <text evidence="4">Ferredoxins are iron-sulfur proteins that transfer electrons in a wide variety of metabolic reactions.</text>
</comment>
<keyword evidence="3 4" id="KW-0411">Iron-sulfur</keyword>
<organism evidence="5 6">
    <name type="scientific">Amycolatopsis silviterrae</name>
    <dbReference type="NCBI Taxonomy" id="1656914"/>
    <lineage>
        <taxon>Bacteria</taxon>
        <taxon>Bacillati</taxon>
        <taxon>Actinomycetota</taxon>
        <taxon>Actinomycetes</taxon>
        <taxon>Pseudonocardiales</taxon>
        <taxon>Pseudonocardiaceae</taxon>
        <taxon>Amycolatopsis</taxon>
    </lineage>
</organism>
<dbReference type="Proteomes" id="UP001597483">
    <property type="component" value="Unassembled WGS sequence"/>
</dbReference>
<keyword evidence="4" id="KW-0813">Transport</keyword>
<name>A0ABW5HAT6_9PSEU</name>